<dbReference type="EC" id="3.1.2.-" evidence="3"/>
<evidence type="ECO:0000313" key="4">
    <source>
        <dbReference type="Proteomes" id="UP001595756"/>
    </source>
</evidence>
<dbReference type="Gene3D" id="3.10.129.10">
    <property type="entry name" value="Hotdog Thioesterase"/>
    <property type="match status" value="1"/>
</dbReference>
<proteinExistence type="predicted"/>
<comment type="caution">
    <text evidence="3">The sequence shown here is derived from an EMBL/GenBank/DDBJ whole genome shotgun (WGS) entry which is preliminary data.</text>
</comment>
<dbReference type="InterPro" id="IPR006683">
    <property type="entry name" value="Thioestr_dom"/>
</dbReference>
<keyword evidence="1 3" id="KW-0378">Hydrolase</keyword>
<feature type="domain" description="Thioesterase" evidence="2">
    <location>
        <begin position="61"/>
        <end position="131"/>
    </location>
</feature>
<dbReference type="RefSeq" id="WP_376811977.1">
    <property type="nucleotide sequence ID" value="NZ_JBHSDY010000002.1"/>
</dbReference>
<evidence type="ECO:0000259" key="2">
    <source>
        <dbReference type="Pfam" id="PF03061"/>
    </source>
</evidence>
<dbReference type="SUPFAM" id="SSF54637">
    <property type="entry name" value="Thioesterase/thiol ester dehydrase-isomerase"/>
    <property type="match status" value="1"/>
</dbReference>
<sequence length="143" mass="15266">MTAVSNPPVTRELLQSWADASPFIRFCRMEVSMVDADQGVVEMKMPLLAELARDPEARQFHGGPIASFIDTAGDFAVALMAGGGVPTINFRVDYLRPSGGAYLVARATARRVGRTVGVADVDVFDDQGRLTAVGRGCYSSQVG</sequence>
<gene>
    <name evidence="3" type="ORF">ACFO0J_05195</name>
</gene>
<dbReference type="Proteomes" id="UP001595756">
    <property type="component" value="Unassembled WGS sequence"/>
</dbReference>
<dbReference type="EMBL" id="JBHSDY010000002">
    <property type="protein sequence ID" value="MFC4297434.1"/>
    <property type="molecule type" value="Genomic_DNA"/>
</dbReference>
<dbReference type="Pfam" id="PF03061">
    <property type="entry name" value="4HBT"/>
    <property type="match status" value="1"/>
</dbReference>
<dbReference type="GO" id="GO:0016787">
    <property type="term" value="F:hydrolase activity"/>
    <property type="evidence" value="ECO:0007669"/>
    <property type="project" value="UniProtKB-KW"/>
</dbReference>
<dbReference type="CDD" id="cd03443">
    <property type="entry name" value="PaaI_thioesterase"/>
    <property type="match status" value="1"/>
</dbReference>
<protein>
    <submittedName>
        <fullName evidence="3">PaaI family thioesterase</fullName>
        <ecNumber evidence="3">3.1.2.-</ecNumber>
    </submittedName>
</protein>
<accession>A0ABV8RXD7</accession>
<organism evidence="3 4">
    <name type="scientific">Castellaniella hirudinis</name>
    <dbReference type="NCBI Taxonomy" id="1144617"/>
    <lineage>
        <taxon>Bacteria</taxon>
        <taxon>Pseudomonadati</taxon>
        <taxon>Pseudomonadota</taxon>
        <taxon>Betaproteobacteria</taxon>
        <taxon>Burkholderiales</taxon>
        <taxon>Alcaligenaceae</taxon>
        <taxon>Castellaniella</taxon>
    </lineage>
</organism>
<evidence type="ECO:0000313" key="3">
    <source>
        <dbReference type="EMBL" id="MFC4297434.1"/>
    </source>
</evidence>
<evidence type="ECO:0000256" key="1">
    <source>
        <dbReference type="ARBA" id="ARBA00022801"/>
    </source>
</evidence>
<keyword evidence="4" id="KW-1185">Reference proteome</keyword>
<reference evidence="4" key="1">
    <citation type="journal article" date="2019" name="Int. J. Syst. Evol. Microbiol.">
        <title>The Global Catalogue of Microorganisms (GCM) 10K type strain sequencing project: providing services to taxonomists for standard genome sequencing and annotation.</title>
        <authorList>
            <consortium name="The Broad Institute Genomics Platform"/>
            <consortium name="The Broad Institute Genome Sequencing Center for Infectious Disease"/>
            <person name="Wu L."/>
            <person name="Ma J."/>
        </authorList>
    </citation>
    <scope>NUCLEOTIDE SEQUENCE [LARGE SCALE GENOMIC DNA]</scope>
    <source>
        <strain evidence="4">CGMCC 1.19029</strain>
    </source>
</reference>
<dbReference type="NCBIfam" id="TIGR00369">
    <property type="entry name" value="unchar_dom_1"/>
    <property type="match status" value="1"/>
</dbReference>
<name>A0ABV8RXD7_9BURK</name>
<dbReference type="InterPro" id="IPR003736">
    <property type="entry name" value="PAAI_dom"/>
</dbReference>
<dbReference type="InterPro" id="IPR029069">
    <property type="entry name" value="HotDog_dom_sf"/>
</dbReference>